<evidence type="ECO:0000256" key="1">
    <source>
        <dbReference type="SAM" id="Phobius"/>
    </source>
</evidence>
<dbReference type="GO" id="GO:0006813">
    <property type="term" value="P:potassium ion transport"/>
    <property type="evidence" value="ECO:0007669"/>
    <property type="project" value="TreeGrafter"/>
</dbReference>
<organism evidence="2 3">
    <name type="scientific">Schizosaccharomyces octosporus (strain yFS286)</name>
    <name type="common">Fission yeast</name>
    <name type="synonym">Octosporomyces octosporus</name>
    <dbReference type="NCBI Taxonomy" id="483514"/>
    <lineage>
        <taxon>Eukaryota</taxon>
        <taxon>Fungi</taxon>
        <taxon>Dikarya</taxon>
        <taxon>Ascomycota</taxon>
        <taxon>Taphrinomycotina</taxon>
        <taxon>Schizosaccharomycetes</taxon>
        <taxon>Schizosaccharomycetales</taxon>
        <taxon>Schizosaccharomycetaceae</taxon>
        <taxon>Schizosaccharomyces</taxon>
    </lineage>
</organism>
<keyword evidence="3" id="KW-1185">Reference proteome</keyword>
<dbReference type="PANTHER" id="PTHR28062">
    <property type="entry name" value="K+-H+ EXCHANGE-LIKE PROTEIN"/>
    <property type="match status" value="1"/>
</dbReference>
<dbReference type="Pfam" id="PF10173">
    <property type="entry name" value="Mit_KHE1"/>
    <property type="match status" value="1"/>
</dbReference>
<dbReference type="AlphaFoldDB" id="S9PVB2"/>
<sequence length="225" mass="26386">MRIIALPLPKQRVFLHCYPSELLLKKVTVHDRILNRIYNTWDAWSKSKSFIKQKTVSFGNSVLHRVPHEESFLRSVSTAKKLNDKEFYSTIVIERPDSLEPSEILQELIRLQEMKQLHRKNFIANIIGLPLTIPFILIPIIPNVPGFYLCYRAYCNFRALMGTSQITRLLQSKDLKIQSNEKLELAYRSYLNGDHHKLNEAVGHQEFSDRYERAFKQECNSSKNH</sequence>
<accession>S9PVB2</accession>
<dbReference type="InterPro" id="IPR018786">
    <property type="entry name" value="Mit_KHE1"/>
</dbReference>
<name>S9PVB2_SCHOY</name>
<dbReference type="GO" id="GO:0005743">
    <property type="term" value="C:mitochondrial inner membrane"/>
    <property type="evidence" value="ECO:0007669"/>
    <property type="project" value="TreeGrafter"/>
</dbReference>
<evidence type="ECO:0000313" key="2">
    <source>
        <dbReference type="EMBL" id="EPX73036.1"/>
    </source>
</evidence>
<dbReference type="GeneID" id="25029777"/>
<dbReference type="VEuPathDB" id="FungiDB:SOCG_00793"/>
<feature type="transmembrane region" description="Helical" evidence="1">
    <location>
        <begin position="122"/>
        <end position="141"/>
    </location>
</feature>
<dbReference type="Proteomes" id="UP000016088">
    <property type="component" value="Unassembled WGS sequence"/>
</dbReference>
<keyword evidence="1" id="KW-1133">Transmembrane helix</keyword>
<protein>
    <submittedName>
        <fullName evidence="2">Uncharacterized protein</fullName>
    </submittedName>
</protein>
<dbReference type="RefSeq" id="XP_013018667.1">
    <property type="nucleotide sequence ID" value="XM_013163213.1"/>
</dbReference>
<gene>
    <name evidence="2" type="ORF">SOCG_00793</name>
</gene>
<dbReference type="OMA" id="PFFYLAY"/>
<dbReference type="OrthoDB" id="5562676at2759"/>
<reference evidence="2 3" key="1">
    <citation type="journal article" date="2011" name="Science">
        <title>Comparative functional genomics of the fission yeasts.</title>
        <authorList>
            <person name="Rhind N."/>
            <person name="Chen Z."/>
            <person name="Yassour M."/>
            <person name="Thompson D.A."/>
            <person name="Haas B.J."/>
            <person name="Habib N."/>
            <person name="Wapinski I."/>
            <person name="Roy S."/>
            <person name="Lin M.F."/>
            <person name="Heiman D.I."/>
            <person name="Young S.K."/>
            <person name="Furuya K."/>
            <person name="Guo Y."/>
            <person name="Pidoux A."/>
            <person name="Chen H.M."/>
            <person name="Robbertse B."/>
            <person name="Goldberg J.M."/>
            <person name="Aoki K."/>
            <person name="Bayne E.H."/>
            <person name="Berlin A.M."/>
            <person name="Desjardins C.A."/>
            <person name="Dobbs E."/>
            <person name="Dukaj L."/>
            <person name="Fan L."/>
            <person name="FitzGerald M.G."/>
            <person name="French C."/>
            <person name="Gujja S."/>
            <person name="Hansen K."/>
            <person name="Keifenheim D."/>
            <person name="Levin J.Z."/>
            <person name="Mosher R.A."/>
            <person name="Mueller C.A."/>
            <person name="Pfiffner J."/>
            <person name="Priest M."/>
            <person name="Russ C."/>
            <person name="Smialowska A."/>
            <person name="Swoboda P."/>
            <person name="Sykes S.M."/>
            <person name="Vaughn M."/>
            <person name="Vengrova S."/>
            <person name="Yoder R."/>
            <person name="Zeng Q."/>
            <person name="Allshire R."/>
            <person name="Baulcombe D."/>
            <person name="Birren B.W."/>
            <person name="Brown W."/>
            <person name="Ekwall K."/>
            <person name="Kellis M."/>
            <person name="Leatherwood J."/>
            <person name="Levin H."/>
            <person name="Margalit H."/>
            <person name="Martienssen R."/>
            <person name="Nieduszynski C.A."/>
            <person name="Spatafora J.W."/>
            <person name="Friedman N."/>
            <person name="Dalgaard J.Z."/>
            <person name="Baumann P."/>
            <person name="Niki H."/>
            <person name="Regev A."/>
            <person name="Nusbaum C."/>
        </authorList>
    </citation>
    <scope>NUCLEOTIDE SEQUENCE [LARGE SCALE GENOMIC DNA]</scope>
    <source>
        <strain evidence="3">yFS286</strain>
    </source>
</reference>
<keyword evidence="1" id="KW-0472">Membrane</keyword>
<dbReference type="GO" id="GO:1902600">
    <property type="term" value="P:proton transmembrane transport"/>
    <property type="evidence" value="ECO:0007669"/>
    <property type="project" value="TreeGrafter"/>
</dbReference>
<dbReference type="EMBL" id="KE503207">
    <property type="protein sequence ID" value="EPX73036.1"/>
    <property type="molecule type" value="Genomic_DNA"/>
</dbReference>
<evidence type="ECO:0000313" key="3">
    <source>
        <dbReference type="Proteomes" id="UP000016088"/>
    </source>
</evidence>
<dbReference type="HOGENOM" id="CLU_043838_2_0_1"/>
<dbReference type="eggNOG" id="KOG4539">
    <property type="taxonomic scope" value="Eukaryota"/>
</dbReference>
<proteinExistence type="predicted"/>
<keyword evidence="1" id="KW-0812">Transmembrane</keyword>
<dbReference type="PANTHER" id="PTHR28062:SF1">
    <property type="entry name" value="TRANSMEMBRANE PROTEIN"/>
    <property type="match status" value="1"/>
</dbReference>